<feature type="region of interest" description="Disordered" evidence="1">
    <location>
        <begin position="1"/>
        <end position="72"/>
    </location>
</feature>
<gene>
    <name evidence="2" type="ORF">B0H15DRAFT_799982</name>
</gene>
<organism evidence="2 3">
    <name type="scientific">Mycena belliarum</name>
    <dbReference type="NCBI Taxonomy" id="1033014"/>
    <lineage>
        <taxon>Eukaryota</taxon>
        <taxon>Fungi</taxon>
        <taxon>Dikarya</taxon>
        <taxon>Basidiomycota</taxon>
        <taxon>Agaricomycotina</taxon>
        <taxon>Agaricomycetes</taxon>
        <taxon>Agaricomycetidae</taxon>
        <taxon>Agaricales</taxon>
        <taxon>Marasmiineae</taxon>
        <taxon>Mycenaceae</taxon>
        <taxon>Mycena</taxon>
    </lineage>
</organism>
<dbReference type="Proteomes" id="UP001222325">
    <property type="component" value="Unassembled WGS sequence"/>
</dbReference>
<feature type="compositionally biased region" description="Basic residues" evidence="1">
    <location>
        <begin position="51"/>
        <end position="61"/>
    </location>
</feature>
<sequence length="229" mass="26391">MARQASEIPGLGCPKDGGKPMHRKAGKTASRESSLKYIRSPQYRGQSARAASRRPAHRRKQAPPPPSIFPNVPKPIQRMVELYSQALPFDEPLFKEALRSPDALDESDLARWKEEPPFIEDNDTTDPFSTTYLAFTKSLGVVLHGIRLREQNTRDIELREAVATKGQDVVVAQLQQEVTGLWGSWERADALLRARKYHPYHHSREYMMLEHYLQWLARTIFHLTYLRFL</sequence>
<protein>
    <submittedName>
        <fullName evidence="2">Uncharacterized protein</fullName>
    </submittedName>
</protein>
<reference evidence="2" key="1">
    <citation type="submission" date="2023-03" db="EMBL/GenBank/DDBJ databases">
        <title>Massive genome expansion in bonnet fungi (Mycena s.s.) driven by repeated elements and novel gene families across ecological guilds.</title>
        <authorList>
            <consortium name="Lawrence Berkeley National Laboratory"/>
            <person name="Harder C.B."/>
            <person name="Miyauchi S."/>
            <person name="Viragh M."/>
            <person name="Kuo A."/>
            <person name="Thoen E."/>
            <person name="Andreopoulos B."/>
            <person name="Lu D."/>
            <person name="Skrede I."/>
            <person name="Drula E."/>
            <person name="Henrissat B."/>
            <person name="Morin E."/>
            <person name="Kohler A."/>
            <person name="Barry K."/>
            <person name="LaButti K."/>
            <person name="Morin E."/>
            <person name="Salamov A."/>
            <person name="Lipzen A."/>
            <person name="Mereny Z."/>
            <person name="Hegedus B."/>
            <person name="Baldrian P."/>
            <person name="Stursova M."/>
            <person name="Weitz H."/>
            <person name="Taylor A."/>
            <person name="Grigoriev I.V."/>
            <person name="Nagy L.G."/>
            <person name="Martin F."/>
            <person name="Kauserud H."/>
        </authorList>
    </citation>
    <scope>NUCLEOTIDE SEQUENCE</scope>
    <source>
        <strain evidence="2">CBHHK173m</strain>
    </source>
</reference>
<dbReference type="EMBL" id="JARJCN010000020">
    <property type="protein sequence ID" value="KAJ7091548.1"/>
    <property type="molecule type" value="Genomic_DNA"/>
</dbReference>
<evidence type="ECO:0000313" key="3">
    <source>
        <dbReference type="Proteomes" id="UP001222325"/>
    </source>
</evidence>
<proteinExistence type="predicted"/>
<evidence type="ECO:0000313" key="2">
    <source>
        <dbReference type="EMBL" id="KAJ7091548.1"/>
    </source>
</evidence>
<comment type="caution">
    <text evidence="2">The sequence shown here is derived from an EMBL/GenBank/DDBJ whole genome shotgun (WGS) entry which is preliminary data.</text>
</comment>
<keyword evidence="3" id="KW-1185">Reference proteome</keyword>
<dbReference type="AlphaFoldDB" id="A0AAD6UAH6"/>
<evidence type="ECO:0000256" key="1">
    <source>
        <dbReference type="SAM" id="MobiDB-lite"/>
    </source>
</evidence>
<accession>A0AAD6UAH6</accession>
<name>A0AAD6UAH6_9AGAR</name>